<accession>A0AAU9N009</accession>
<evidence type="ECO:0000313" key="2">
    <source>
        <dbReference type="Proteomes" id="UP001157418"/>
    </source>
</evidence>
<comment type="caution">
    <text evidence="1">The sequence shown here is derived from an EMBL/GenBank/DDBJ whole genome shotgun (WGS) entry which is preliminary data.</text>
</comment>
<name>A0AAU9N009_9ASTR</name>
<sequence>MDEEDGDVSEKEYDFFWKMFIDDEELKSYYVKHCGDGGEFSCLVCGTVKEKHLKRLKKFKECVALAHHSISIAKTKKIRSHKAYG</sequence>
<organism evidence="1 2">
    <name type="scientific">Lactuca virosa</name>
    <dbReference type="NCBI Taxonomy" id="75947"/>
    <lineage>
        <taxon>Eukaryota</taxon>
        <taxon>Viridiplantae</taxon>
        <taxon>Streptophyta</taxon>
        <taxon>Embryophyta</taxon>
        <taxon>Tracheophyta</taxon>
        <taxon>Spermatophyta</taxon>
        <taxon>Magnoliopsida</taxon>
        <taxon>eudicotyledons</taxon>
        <taxon>Gunneridae</taxon>
        <taxon>Pentapetalae</taxon>
        <taxon>asterids</taxon>
        <taxon>campanulids</taxon>
        <taxon>Asterales</taxon>
        <taxon>Asteraceae</taxon>
        <taxon>Cichorioideae</taxon>
        <taxon>Cichorieae</taxon>
        <taxon>Lactucinae</taxon>
        <taxon>Lactuca</taxon>
    </lineage>
</organism>
<reference evidence="1 2" key="1">
    <citation type="submission" date="2022-01" db="EMBL/GenBank/DDBJ databases">
        <authorList>
            <person name="Xiong W."/>
            <person name="Schranz E."/>
        </authorList>
    </citation>
    <scope>NUCLEOTIDE SEQUENCE [LARGE SCALE GENOMIC DNA]</scope>
</reference>
<evidence type="ECO:0000313" key="1">
    <source>
        <dbReference type="EMBL" id="CAH1431990.1"/>
    </source>
</evidence>
<proteinExistence type="predicted"/>
<dbReference type="AlphaFoldDB" id="A0AAU9N009"/>
<dbReference type="Proteomes" id="UP001157418">
    <property type="component" value="Unassembled WGS sequence"/>
</dbReference>
<gene>
    <name evidence="1" type="ORF">LVIROSA_LOCUS18678</name>
</gene>
<dbReference type="PANTHER" id="PTHR34546">
    <property type="entry name" value="OS06G0153600 PROTEIN"/>
    <property type="match status" value="1"/>
</dbReference>
<dbReference type="EMBL" id="CAKMRJ010003334">
    <property type="protein sequence ID" value="CAH1431990.1"/>
    <property type="molecule type" value="Genomic_DNA"/>
</dbReference>
<protein>
    <submittedName>
        <fullName evidence="1">Uncharacterized protein</fullName>
    </submittedName>
</protein>
<dbReference type="PANTHER" id="PTHR34546:SF3">
    <property type="entry name" value="OS06G0153600 PROTEIN"/>
    <property type="match status" value="1"/>
</dbReference>
<keyword evidence="2" id="KW-1185">Reference proteome</keyword>